<feature type="compositionally biased region" description="Polar residues" evidence="1">
    <location>
        <begin position="285"/>
        <end position="295"/>
    </location>
</feature>
<protein>
    <submittedName>
        <fullName evidence="2">Uncharacterized protein</fullName>
    </submittedName>
</protein>
<proteinExistence type="predicted"/>
<organism evidence="2 3">
    <name type="scientific">Ancylostoma ceylanicum</name>
    <dbReference type="NCBI Taxonomy" id="53326"/>
    <lineage>
        <taxon>Eukaryota</taxon>
        <taxon>Metazoa</taxon>
        <taxon>Ecdysozoa</taxon>
        <taxon>Nematoda</taxon>
        <taxon>Chromadorea</taxon>
        <taxon>Rhabditida</taxon>
        <taxon>Rhabditina</taxon>
        <taxon>Rhabditomorpha</taxon>
        <taxon>Strongyloidea</taxon>
        <taxon>Ancylostomatidae</taxon>
        <taxon>Ancylostomatinae</taxon>
        <taxon>Ancylostoma</taxon>
    </lineage>
</organism>
<accession>A0A016VRB3</accession>
<feature type="compositionally biased region" description="Basic and acidic residues" evidence="1">
    <location>
        <begin position="239"/>
        <end position="252"/>
    </location>
</feature>
<evidence type="ECO:0000313" key="3">
    <source>
        <dbReference type="Proteomes" id="UP000024635"/>
    </source>
</evidence>
<dbReference type="EMBL" id="JARK01001342">
    <property type="protein sequence ID" value="EYC29328.1"/>
    <property type="molecule type" value="Genomic_DNA"/>
</dbReference>
<reference evidence="3" key="1">
    <citation type="journal article" date="2015" name="Nat. Genet.">
        <title>The genome and transcriptome of the zoonotic hookworm Ancylostoma ceylanicum identify infection-specific gene families.</title>
        <authorList>
            <person name="Schwarz E.M."/>
            <person name="Hu Y."/>
            <person name="Antoshechkin I."/>
            <person name="Miller M.M."/>
            <person name="Sternberg P.W."/>
            <person name="Aroian R.V."/>
        </authorList>
    </citation>
    <scope>NUCLEOTIDE SEQUENCE</scope>
    <source>
        <strain evidence="3">HY135</strain>
    </source>
</reference>
<evidence type="ECO:0000256" key="1">
    <source>
        <dbReference type="SAM" id="MobiDB-lite"/>
    </source>
</evidence>
<dbReference type="AlphaFoldDB" id="A0A016VRB3"/>
<feature type="compositionally biased region" description="Basic and acidic residues" evidence="1">
    <location>
        <begin position="259"/>
        <end position="272"/>
    </location>
</feature>
<feature type="region of interest" description="Disordered" evidence="1">
    <location>
        <begin position="211"/>
        <end position="295"/>
    </location>
</feature>
<dbReference type="OrthoDB" id="10064012at2759"/>
<gene>
    <name evidence="2" type="primary">Acey_s0006.g2918</name>
    <name evidence="2" type="ORF">Y032_0006g2918</name>
</gene>
<name>A0A016VRB3_9BILA</name>
<evidence type="ECO:0000313" key="2">
    <source>
        <dbReference type="EMBL" id="EYC29328.1"/>
    </source>
</evidence>
<dbReference type="Proteomes" id="UP000024635">
    <property type="component" value="Unassembled WGS sequence"/>
</dbReference>
<sequence>MTKKKVRSSHAGSSQKVARRSRSRSPLPDSIDVFAPLSSMISDHERLAATAVIFVGWSDVIRMLPPYLQLHFCNLAVIWSSTTLARSLTTVQCFISQMKNDIVGQTSVLCEEFKPQLRISCKPALPELQRIASLPLFWSGLGPGPILSCSPWVKVPHPGTIKSDGGLAHVSGYLTYADKGRSRDDVVLLVSDELDGMSKKRILRVLQGEDDLSSSSSSEVSEEDEDVGSERLSNQSSHSGDRSTEASAHSDGESTSSSERSDVDGSESERASFSDIELIEGLDVDSNNLPDVSGT</sequence>
<feature type="region of interest" description="Disordered" evidence="1">
    <location>
        <begin position="1"/>
        <end position="26"/>
    </location>
</feature>
<keyword evidence="3" id="KW-1185">Reference proteome</keyword>
<comment type="caution">
    <text evidence="2">The sequence shown here is derived from an EMBL/GenBank/DDBJ whole genome shotgun (WGS) entry which is preliminary data.</text>
</comment>